<evidence type="ECO:0000313" key="2">
    <source>
        <dbReference type="EMBL" id="GAA0440708.1"/>
    </source>
</evidence>
<keyword evidence="3" id="KW-1185">Reference proteome</keyword>
<evidence type="ECO:0000256" key="1">
    <source>
        <dbReference type="SAM" id="Phobius"/>
    </source>
</evidence>
<keyword evidence="1" id="KW-0812">Transmembrane</keyword>
<evidence type="ECO:0000313" key="3">
    <source>
        <dbReference type="Proteomes" id="UP001501459"/>
    </source>
</evidence>
<dbReference type="RefSeq" id="WP_343752437.1">
    <property type="nucleotide sequence ID" value="NZ_BAAADM010000043.1"/>
</dbReference>
<organism evidence="2 3">
    <name type="scientific">Lentibacillus halophilus</name>
    <dbReference type="NCBI Taxonomy" id="295065"/>
    <lineage>
        <taxon>Bacteria</taxon>
        <taxon>Bacillati</taxon>
        <taxon>Bacillota</taxon>
        <taxon>Bacilli</taxon>
        <taxon>Bacillales</taxon>
        <taxon>Bacillaceae</taxon>
        <taxon>Lentibacillus</taxon>
    </lineage>
</organism>
<feature type="transmembrane region" description="Helical" evidence="1">
    <location>
        <begin position="34"/>
        <end position="54"/>
    </location>
</feature>
<dbReference type="EMBL" id="BAAADM010000043">
    <property type="protein sequence ID" value="GAA0440708.1"/>
    <property type="molecule type" value="Genomic_DNA"/>
</dbReference>
<gene>
    <name evidence="2" type="ORF">GCM10008983_17180</name>
</gene>
<comment type="caution">
    <text evidence="2">The sequence shown here is derived from an EMBL/GenBank/DDBJ whole genome shotgun (WGS) entry which is preliminary data.</text>
</comment>
<keyword evidence="1" id="KW-0472">Membrane</keyword>
<keyword evidence="1" id="KW-1133">Transmembrane helix</keyword>
<proteinExistence type="predicted"/>
<sequence length="56" mass="6104">MLVLIVGVICAFLSVLSAIYAIRAIIDEQYKHNFSILVFLSAIFAAGAYLISLITN</sequence>
<dbReference type="Proteomes" id="UP001501459">
    <property type="component" value="Unassembled WGS sequence"/>
</dbReference>
<protein>
    <submittedName>
        <fullName evidence="2">Uncharacterized protein</fullName>
    </submittedName>
</protein>
<reference evidence="3" key="1">
    <citation type="journal article" date="2019" name="Int. J. Syst. Evol. Microbiol.">
        <title>The Global Catalogue of Microorganisms (GCM) 10K type strain sequencing project: providing services to taxonomists for standard genome sequencing and annotation.</title>
        <authorList>
            <consortium name="The Broad Institute Genomics Platform"/>
            <consortium name="The Broad Institute Genome Sequencing Center for Infectious Disease"/>
            <person name="Wu L."/>
            <person name="Ma J."/>
        </authorList>
    </citation>
    <scope>NUCLEOTIDE SEQUENCE [LARGE SCALE GENOMIC DNA]</scope>
    <source>
        <strain evidence="3">JCM 12149</strain>
    </source>
</reference>
<accession>A0ABP3J3R6</accession>
<name>A0ABP3J3R6_9BACI</name>